<dbReference type="OrthoDB" id="6508832at2759"/>
<accession>A0A8H3FWJ0</accession>
<dbReference type="Proteomes" id="UP000664169">
    <property type="component" value="Unassembled WGS sequence"/>
</dbReference>
<sequence>MPLGSRIPKPPLHKRTVRKVIPHKSGVHRLACLTLYKLLLRQIPSSPLPHTLLHTVLRTEFRHDARLRIHADIRQSLTTGYNALSLLHSLHNLPAGSETISSLNEHLLFLLQQQQQQQQSLPLSAKASAKVRAKAKAAEEEAASQKPPPPRLTTYPGGNKILDRPFPLSALSGGRRHVPQLINASGFPMLRVKKPQPPLIGKMIRDKIAQRQRRHLLLAELEEESLSWAMDEDAWDEMMRELVEKEQQQQHKRYGGGNMDGHAVAAIGDVGVGGGSYVRTVRERIQDVKLALTAELVKQAELAKRFWEIVLEEQALADKEREERRRAKLDAWLAKVRMGMEGRGLVWEDRSAATTSTTTAR</sequence>
<gene>
    <name evidence="2" type="ORF">GOMPHAMPRED_006553</name>
</gene>
<reference evidence="2" key="1">
    <citation type="submission" date="2021-03" db="EMBL/GenBank/DDBJ databases">
        <authorList>
            <person name="Tagirdzhanova G."/>
        </authorList>
    </citation>
    <scope>NUCLEOTIDE SEQUENCE</scope>
</reference>
<comment type="caution">
    <text evidence="2">The sequence shown here is derived from an EMBL/GenBank/DDBJ whole genome shotgun (WGS) entry which is preliminary data.</text>
</comment>
<keyword evidence="3" id="KW-1185">Reference proteome</keyword>
<evidence type="ECO:0000313" key="2">
    <source>
        <dbReference type="EMBL" id="CAF9932352.1"/>
    </source>
</evidence>
<evidence type="ECO:0000256" key="1">
    <source>
        <dbReference type="SAM" id="MobiDB-lite"/>
    </source>
</evidence>
<protein>
    <recommendedName>
        <fullName evidence="4">DNA repair protein</fullName>
    </recommendedName>
</protein>
<name>A0A8H3FWJ0_9LECA</name>
<evidence type="ECO:0000313" key="3">
    <source>
        <dbReference type="Proteomes" id="UP000664169"/>
    </source>
</evidence>
<evidence type="ECO:0008006" key="4">
    <source>
        <dbReference type="Google" id="ProtNLM"/>
    </source>
</evidence>
<dbReference type="EMBL" id="CAJPDQ010000044">
    <property type="protein sequence ID" value="CAF9932352.1"/>
    <property type="molecule type" value="Genomic_DNA"/>
</dbReference>
<dbReference type="AlphaFoldDB" id="A0A8H3FWJ0"/>
<feature type="region of interest" description="Disordered" evidence="1">
    <location>
        <begin position="132"/>
        <end position="159"/>
    </location>
</feature>
<organism evidence="2 3">
    <name type="scientific">Gomphillus americanus</name>
    <dbReference type="NCBI Taxonomy" id="1940652"/>
    <lineage>
        <taxon>Eukaryota</taxon>
        <taxon>Fungi</taxon>
        <taxon>Dikarya</taxon>
        <taxon>Ascomycota</taxon>
        <taxon>Pezizomycotina</taxon>
        <taxon>Lecanoromycetes</taxon>
        <taxon>OSLEUM clade</taxon>
        <taxon>Ostropomycetidae</taxon>
        <taxon>Ostropales</taxon>
        <taxon>Graphidaceae</taxon>
        <taxon>Gomphilloideae</taxon>
        <taxon>Gomphillus</taxon>
    </lineage>
</organism>
<proteinExistence type="predicted"/>